<dbReference type="GO" id="GO:0006351">
    <property type="term" value="P:DNA-templated transcription"/>
    <property type="evidence" value="ECO:0007669"/>
    <property type="project" value="TreeGrafter"/>
</dbReference>
<dbReference type="Pfam" id="PF03466">
    <property type="entry name" value="LysR_substrate"/>
    <property type="match status" value="1"/>
</dbReference>
<keyword evidence="4" id="KW-0804">Transcription</keyword>
<evidence type="ECO:0000256" key="2">
    <source>
        <dbReference type="ARBA" id="ARBA00023015"/>
    </source>
</evidence>
<dbReference type="RefSeq" id="WP_124077288.1">
    <property type="nucleotide sequence ID" value="NZ_UWPJ01000005.1"/>
</dbReference>
<keyword evidence="3" id="KW-0238">DNA-binding</keyword>
<dbReference type="InterPro" id="IPR005119">
    <property type="entry name" value="LysR_subst-bd"/>
</dbReference>
<dbReference type="Gene3D" id="1.10.10.10">
    <property type="entry name" value="Winged helix-like DNA-binding domain superfamily/Winged helix DNA-binding domain"/>
    <property type="match status" value="1"/>
</dbReference>
<dbReference type="InterPro" id="IPR036388">
    <property type="entry name" value="WH-like_DNA-bd_sf"/>
</dbReference>
<dbReference type="EMBL" id="UWPJ01000005">
    <property type="protein sequence ID" value="VCU68050.1"/>
    <property type="molecule type" value="Genomic_DNA"/>
</dbReference>
<gene>
    <name evidence="7" type="primary">dmlR_2</name>
    <name evidence="7" type="ORF">PIGHUM_00097</name>
</gene>
<dbReference type="PRINTS" id="PR00039">
    <property type="entry name" value="HTHLYSR"/>
</dbReference>
<dbReference type="Proteomes" id="UP000277294">
    <property type="component" value="Unassembled WGS sequence"/>
</dbReference>
<proteinExistence type="inferred from homology"/>
<dbReference type="GO" id="GO:0003700">
    <property type="term" value="F:DNA-binding transcription factor activity"/>
    <property type="evidence" value="ECO:0007669"/>
    <property type="project" value="InterPro"/>
</dbReference>
<name>A0A3P4AXC8_9BURK</name>
<evidence type="ECO:0000256" key="4">
    <source>
        <dbReference type="ARBA" id="ARBA00023163"/>
    </source>
</evidence>
<sequence length="309" mass="35070">MSHWAGIEEFYTVAQGRSFTQAARRLGLSASQVSREVARLEDRLGQRLLYRSTRRVSLTEAGERFFVRCRQLLEDRDEALAAILDESALLQGTLRMTCSERFIVPMINRFMLSHPQLKVDVLLWNEHLDLVDEGMDLAIRFGQLSDSRLVASRLGSRTRYLCAAPAYIEARGAPRTLEELDSHDSICGADEFWHFTLAGQPCAYRPSGRFRCNSGYAVIDAVRLGLGLCQLPDFYVEEHLRAGTLVELLAAHRPQEEAVWAVYPHRRHVPRKVRLAVEHLQREFEARKPPALPGLPIGGGRPARRRRTA</sequence>
<evidence type="ECO:0000256" key="3">
    <source>
        <dbReference type="ARBA" id="ARBA00023125"/>
    </source>
</evidence>
<comment type="similarity">
    <text evidence="1">Belongs to the LysR transcriptional regulatory family.</text>
</comment>
<evidence type="ECO:0000313" key="7">
    <source>
        <dbReference type="EMBL" id="VCU68050.1"/>
    </source>
</evidence>
<dbReference type="GO" id="GO:0043565">
    <property type="term" value="F:sequence-specific DNA binding"/>
    <property type="evidence" value="ECO:0007669"/>
    <property type="project" value="TreeGrafter"/>
</dbReference>
<dbReference type="SUPFAM" id="SSF46785">
    <property type="entry name" value="Winged helix' DNA-binding domain"/>
    <property type="match status" value="1"/>
</dbReference>
<dbReference type="Gene3D" id="3.40.190.290">
    <property type="match status" value="1"/>
</dbReference>
<evidence type="ECO:0000256" key="1">
    <source>
        <dbReference type="ARBA" id="ARBA00009437"/>
    </source>
</evidence>
<dbReference type="Pfam" id="PF00126">
    <property type="entry name" value="HTH_1"/>
    <property type="match status" value="1"/>
</dbReference>
<accession>A0A3P4AXC8</accession>
<reference evidence="7 8" key="1">
    <citation type="submission" date="2018-10" db="EMBL/GenBank/DDBJ databases">
        <authorList>
            <person name="Criscuolo A."/>
        </authorList>
    </citation>
    <scope>NUCLEOTIDE SEQUENCE [LARGE SCALE GENOMIC DNA]</scope>
    <source>
        <strain evidence="7">DnA1</strain>
    </source>
</reference>
<dbReference type="AlphaFoldDB" id="A0A3P4AXC8"/>
<keyword evidence="8" id="KW-1185">Reference proteome</keyword>
<keyword evidence="2" id="KW-0805">Transcription regulation</keyword>
<organism evidence="7 8">
    <name type="scientific">Pigmentiphaga humi</name>
    <dbReference type="NCBI Taxonomy" id="2478468"/>
    <lineage>
        <taxon>Bacteria</taxon>
        <taxon>Pseudomonadati</taxon>
        <taxon>Pseudomonadota</taxon>
        <taxon>Betaproteobacteria</taxon>
        <taxon>Burkholderiales</taxon>
        <taxon>Alcaligenaceae</taxon>
        <taxon>Pigmentiphaga</taxon>
    </lineage>
</organism>
<evidence type="ECO:0000259" key="6">
    <source>
        <dbReference type="PROSITE" id="PS50931"/>
    </source>
</evidence>
<dbReference type="PANTHER" id="PTHR30537:SF10">
    <property type="entry name" value="TRANSCRIPTIONAL REGULATOR-RELATED"/>
    <property type="match status" value="1"/>
</dbReference>
<dbReference type="InterPro" id="IPR058163">
    <property type="entry name" value="LysR-type_TF_proteobact-type"/>
</dbReference>
<feature type="region of interest" description="Disordered" evidence="5">
    <location>
        <begin position="289"/>
        <end position="309"/>
    </location>
</feature>
<evidence type="ECO:0000313" key="8">
    <source>
        <dbReference type="Proteomes" id="UP000277294"/>
    </source>
</evidence>
<dbReference type="PANTHER" id="PTHR30537">
    <property type="entry name" value="HTH-TYPE TRANSCRIPTIONAL REGULATOR"/>
    <property type="match status" value="1"/>
</dbReference>
<feature type="domain" description="HTH lysR-type" evidence="6">
    <location>
        <begin position="10"/>
        <end position="59"/>
    </location>
</feature>
<dbReference type="OrthoDB" id="9110639at2"/>
<dbReference type="InterPro" id="IPR036390">
    <property type="entry name" value="WH_DNA-bd_sf"/>
</dbReference>
<protein>
    <submittedName>
        <fullName evidence="7">HTH-type transcriptional regulator DmlR</fullName>
    </submittedName>
</protein>
<dbReference type="PROSITE" id="PS50931">
    <property type="entry name" value="HTH_LYSR"/>
    <property type="match status" value="1"/>
</dbReference>
<dbReference type="SUPFAM" id="SSF53850">
    <property type="entry name" value="Periplasmic binding protein-like II"/>
    <property type="match status" value="1"/>
</dbReference>
<dbReference type="InterPro" id="IPR000847">
    <property type="entry name" value="LysR_HTH_N"/>
</dbReference>
<dbReference type="FunFam" id="1.10.10.10:FF:000001">
    <property type="entry name" value="LysR family transcriptional regulator"/>
    <property type="match status" value="1"/>
</dbReference>
<evidence type="ECO:0000256" key="5">
    <source>
        <dbReference type="SAM" id="MobiDB-lite"/>
    </source>
</evidence>